<feature type="transmembrane region" description="Helical" evidence="1">
    <location>
        <begin position="5"/>
        <end position="24"/>
    </location>
</feature>
<dbReference type="STRING" id="1913577.LPB144_03390"/>
<dbReference type="GO" id="GO:0005975">
    <property type="term" value="P:carbohydrate metabolic process"/>
    <property type="evidence" value="ECO:0007669"/>
    <property type="project" value="InterPro"/>
</dbReference>
<dbReference type="Pfam" id="PF01522">
    <property type="entry name" value="Polysacc_deac_1"/>
    <property type="match status" value="1"/>
</dbReference>
<feature type="transmembrane region" description="Helical" evidence="1">
    <location>
        <begin position="30"/>
        <end position="51"/>
    </location>
</feature>
<dbReference type="AlphaFoldDB" id="A0A1L3J326"/>
<reference evidence="3 4" key="1">
    <citation type="submission" date="2016-11" db="EMBL/GenBank/DDBJ databases">
        <title>Gramella sp. LPB0144 isolated from marine environment.</title>
        <authorList>
            <person name="Kim E."/>
            <person name="Yi H."/>
        </authorList>
    </citation>
    <scope>NUCLEOTIDE SEQUENCE [LARGE SCALE GENOMIC DNA]</scope>
    <source>
        <strain evidence="3 4">LPB0144</strain>
    </source>
</reference>
<dbReference type="SUPFAM" id="SSF88713">
    <property type="entry name" value="Glycoside hydrolase/deacetylase"/>
    <property type="match status" value="1"/>
</dbReference>
<dbReference type="Proteomes" id="UP000182510">
    <property type="component" value="Chromosome"/>
</dbReference>
<dbReference type="CDD" id="cd10917">
    <property type="entry name" value="CE4_NodB_like_6s_7s"/>
    <property type="match status" value="1"/>
</dbReference>
<proteinExistence type="predicted"/>
<dbReference type="InterPro" id="IPR050248">
    <property type="entry name" value="Polysacc_deacetylase_ArnD"/>
</dbReference>
<keyword evidence="1" id="KW-1133">Transmembrane helix</keyword>
<evidence type="ECO:0000313" key="3">
    <source>
        <dbReference type="EMBL" id="APG59510.1"/>
    </source>
</evidence>
<evidence type="ECO:0000259" key="2">
    <source>
        <dbReference type="PROSITE" id="PS51677"/>
    </source>
</evidence>
<evidence type="ECO:0000256" key="1">
    <source>
        <dbReference type="SAM" id="Phobius"/>
    </source>
</evidence>
<dbReference type="KEGG" id="grl:LPB144_03390"/>
<organism evidence="3 4">
    <name type="scientific">Christiangramia salexigens</name>
    <dbReference type="NCBI Taxonomy" id="1913577"/>
    <lineage>
        <taxon>Bacteria</taxon>
        <taxon>Pseudomonadati</taxon>
        <taxon>Bacteroidota</taxon>
        <taxon>Flavobacteriia</taxon>
        <taxon>Flavobacteriales</taxon>
        <taxon>Flavobacteriaceae</taxon>
        <taxon>Christiangramia</taxon>
    </lineage>
</organism>
<name>A0A1L3J326_9FLAO</name>
<dbReference type="GO" id="GO:0016810">
    <property type="term" value="F:hydrolase activity, acting on carbon-nitrogen (but not peptide) bonds"/>
    <property type="evidence" value="ECO:0007669"/>
    <property type="project" value="InterPro"/>
</dbReference>
<dbReference type="EMBL" id="CP018153">
    <property type="protein sequence ID" value="APG59510.1"/>
    <property type="molecule type" value="Genomic_DNA"/>
</dbReference>
<dbReference type="InterPro" id="IPR002509">
    <property type="entry name" value="NODB_dom"/>
</dbReference>
<keyword evidence="1" id="KW-0472">Membrane</keyword>
<accession>A0A1L3J326</accession>
<evidence type="ECO:0000313" key="4">
    <source>
        <dbReference type="Proteomes" id="UP000182510"/>
    </source>
</evidence>
<sequence length="256" mass="29298">MKYKYLNFLVIFFALGLGILILVLGWPFWLLIFSLLVYIAFQITVSTNIRWNYFVKGFHKNTGMAEQAVGLSFDDGPVENTLRILEVLDRHAVKAAFFCIGENIKTNPEIFKEIIKRGHIVGNHTYSHSKFLGIFSRDGWLSEIKRCDEIAKDIAGVKMELFRPPFGILNPKTKRALKITGHKVIGWSIRPYDAITGSEDLILKRITKNIEKGDLILLHDNMDKTVAILEQLLVILKEQNFGVVRPDELFDINAYT</sequence>
<keyword evidence="1" id="KW-0812">Transmembrane</keyword>
<dbReference type="Gene3D" id="3.20.20.370">
    <property type="entry name" value="Glycoside hydrolase/deacetylase"/>
    <property type="match status" value="1"/>
</dbReference>
<feature type="domain" description="NodB homology" evidence="2">
    <location>
        <begin position="67"/>
        <end position="244"/>
    </location>
</feature>
<gene>
    <name evidence="3" type="ORF">LPB144_03390</name>
</gene>
<dbReference type="PANTHER" id="PTHR10587">
    <property type="entry name" value="GLYCOSYL TRANSFERASE-RELATED"/>
    <property type="match status" value="1"/>
</dbReference>
<keyword evidence="4" id="KW-1185">Reference proteome</keyword>
<protein>
    <submittedName>
        <fullName evidence="3">Polysaccharide deacetylase</fullName>
    </submittedName>
</protein>
<dbReference type="InterPro" id="IPR011330">
    <property type="entry name" value="Glyco_hydro/deAcase_b/a-brl"/>
</dbReference>
<dbReference type="PROSITE" id="PS51677">
    <property type="entry name" value="NODB"/>
    <property type="match status" value="1"/>
</dbReference>